<proteinExistence type="inferred from homology"/>
<dbReference type="InterPro" id="IPR013855">
    <property type="entry name" value="Cdc37_N_dom"/>
</dbReference>
<dbReference type="GO" id="GO:0006457">
    <property type="term" value="P:protein folding"/>
    <property type="evidence" value="ECO:0007669"/>
    <property type="project" value="TreeGrafter"/>
</dbReference>
<keyword evidence="12" id="KW-1185">Reference proteome</keyword>
<dbReference type="GO" id="GO:0051082">
    <property type="term" value="F:unfolded protein binding"/>
    <property type="evidence" value="ECO:0007669"/>
    <property type="project" value="TreeGrafter"/>
</dbReference>
<keyword evidence="4" id="KW-0143">Chaperone</keyword>
<feature type="domain" description="Cdc37 Hsp90 binding" evidence="9">
    <location>
        <begin position="166"/>
        <end position="359"/>
    </location>
</feature>
<dbReference type="Pfam" id="PF08565">
    <property type="entry name" value="CDC37_M"/>
    <property type="match status" value="1"/>
</dbReference>
<dbReference type="InterPro" id="IPR004918">
    <property type="entry name" value="Cdc37"/>
</dbReference>
<feature type="domain" description="Cdc37 N-terminal" evidence="10">
    <location>
        <begin position="3"/>
        <end position="168"/>
    </location>
</feature>
<name>A0A9P5SRD5_9FUNG</name>
<accession>A0A9P5SRD5</accession>
<evidence type="ECO:0000256" key="6">
    <source>
        <dbReference type="SAM" id="Coils"/>
    </source>
</evidence>
<dbReference type="PANTHER" id="PTHR12800">
    <property type="entry name" value="CDC37-RELATED"/>
    <property type="match status" value="1"/>
</dbReference>
<dbReference type="GO" id="GO:0050821">
    <property type="term" value="P:protein stabilization"/>
    <property type="evidence" value="ECO:0007669"/>
    <property type="project" value="TreeGrafter"/>
</dbReference>
<dbReference type="AlphaFoldDB" id="A0A9P5SRD5"/>
<dbReference type="InterPro" id="IPR013874">
    <property type="entry name" value="Cdc37_Hsp90-bd"/>
</dbReference>
<dbReference type="Proteomes" id="UP000696485">
    <property type="component" value="Unassembled WGS sequence"/>
</dbReference>
<dbReference type="Pfam" id="PF08564">
    <property type="entry name" value="CDC37_C"/>
    <property type="match status" value="1"/>
</dbReference>
<sequence length="466" mass="51911">MSAINYSKWDDLEISDDSDIECHPNVDKRSMIRWKQEQIHREREERRNKIKDLSAEVLAIKQQLSRMETLQQKVKEEGVEFIVKTMNEFKAMAASSNALTPENEEKLNLVQQDLDQEQACERYMEKMNEQYAALQKRFEEADKQLRKLEALESKKLTSDKLVTGFDKTAVTKAPQPPKEPAKPPKKTIEKTKVIETLNPGSAGGVPAKAASSSTTSSKPTPKQAANDESDSDDDDEVEVSGVALEFSRLKGFDASLTFISKHPYLGTQKYSDEIMAQAFKAQMEGDETYANNCVHQALILQYCAQLGKDGVGLFFHRIRDPSHAALKIFQNDWKDTYTRIKDRCKVLAQERAANAAPGVETIQLQATDPGTQIHITGPPEDADPKVHEIFAALPEDFQEAIMTGSLDNVNKSLEGMSVELAEEVVRVCNQVGFLSIEGEIIDTTNGETIEGREAAVAAAKEAEEAK</sequence>
<keyword evidence="3" id="KW-0963">Cytoplasm</keyword>
<dbReference type="Gene3D" id="1.20.58.610">
    <property type="entry name" value="Cdc37, Hsp90 binding domain"/>
    <property type="match status" value="1"/>
</dbReference>
<feature type="compositionally biased region" description="Acidic residues" evidence="7">
    <location>
        <begin position="227"/>
        <end position="238"/>
    </location>
</feature>
<feature type="compositionally biased region" description="Low complexity" evidence="7">
    <location>
        <begin position="206"/>
        <end position="222"/>
    </location>
</feature>
<evidence type="ECO:0000256" key="2">
    <source>
        <dbReference type="ARBA" id="ARBA00006222"/>
    </source>
</evidence>
<evidence type="ECO:0000313" key="11">
    <source>
        <dbReference type="EMBL" id="KAF9333203.1"/>
    </source>
</evidence>
<evidence type="ECO:0000259" key="8">
    <source>
        <dbReference type="SMART" id="SM01069"/>
    </source>
</evidence>
<gene>
    <name evidence="11" type="primary">CDC37</name>
    <name evidence="11" type="ORF">BG006_003903</name>
</gene>
<feature type="compositionally biased region" description="Basic and acidic residues" evidence="7">
    <location>
        <begin position="179"/>
        <end position="193"/>
    </location>
</feature>
<comment type="caution">
    <text evidence="11">The sequence shown here is derived from an EMBL/GenBank/DDBJ whole genome shotgun (WGS) entry which is preliminary data.</text>
</comment>
<feature type="coiled-coil region" evidence="6">
    <location>
        <begin position="36"/>
        <end position="70"/>
    </location>
</feature>
<dbReference type="InterPro" id="IPR038189">
    <property type="entry name" value="Cdc37_Hsp90-bd_sf"/>
</dbReference>
<dbReference type="SMART" id="SM01071">
    <property type="entry name" value="CDC37_N"/>
    <property type="match status" value="1"/>
</dbReference>
<comment type="subcellular location">
    <subcellularLocation>
        <location evidence="1">Cytoplasm</location>
    </subcellularLocation>
</comment>
<dbReference type="SUPFAM" id="SSF101391">
    <property type="entry name" value="Hsp90 co-chaperone CDC37"/>
    <property type="match status" value="1"/>
</dbReference>
<feature type="domain" description="Cdc37 C-terminal" evidence="8">
    <location>
        <begin position="375"/>
        <end position="464"/>
    </location>
</feature>
<dbReference type="PANTHER" id="PTHR12800:SF4">
    <property type="entry name" value="HSP90 CO-CHAPERONE CDC37"/>
    <property type="match status" value="1"/>
</dbReference>
<evidence type="ECO:0000256" key="1">
    <source>
        <dbReference type="ARBA" id="ARBA00004496"/>
    </source>
</evidence>
<dbReference type="InterPro" id="IPR013873">
    <property type="entry name" value="Cdc37_C"/>
</dbReference>
<feature type="coiled-coil region" evidence="6">
    <location>
        <begin position="117"/>
        <end position="154"/>
    </location>
</feature>
<evidence type="ECO:0000256" key="4">
    <source>
        <dbReference type="ARBA" id="ARBA00023186"/>
    </source>
</evidence>
<evidence type="ECO:0000256" key="5">
    <source>
        <dbReference type="ARBA" id="ARBA00031396"/>
    </source>
</evidence>
<dbReference type="GO" id="GO:0019901">
    <property type="term" value="F:protein kinase binding"/>
    <property type="evidence" value="ECO:0007669"/>
    <property type="project" value="InterPro"/>
</dbReference>
<dbReference type="EMBL" id="JAAAUY010000216">
    <property type="protein sequence ID" value="KAF9333203.1"/>
    <property type="molecule type" value="Genomic_DNA"/>
</dbReference>
<feature type="region of interest" description="Disordered" evidence="7">
    <location>
        <begin position="167"/>
        <end position="238"/>
    </location>
</feature>
<dbReference type="GO" id="GO:0031072">
    <property type="term" value="F:heat shock protein binding"/>
    <property type="evidence" value="ECO:0007669"/>
    <property type="project" value="TreeGrafter"/>
</dbReference>
<keyword evidence="6" id="KW-0175">Coiled coil</keyword>
<comment type="similarity">
    <text evidence="2">Belongs to the CDC37 family.</text>
</comment>
<dbReference type="Pfam" id="PF03234">
    <property type="entry name" value="CDC37_N"/>
    <property type="match status" value="1"/>
</dbReference>
<evidence type="ECO:0000313" key="12">
    <source>
        <dbReference type="Proteomes" id="UP000696485"/>
    </source>
</evidence>
<dbReference type="GO" id="GO:0005737">
    <property type="term" value="C:cytoplasm"/>
    <property type="evidence" value="ECO:0007669"/>
    <property type="project" value="UniProtKB-SubCell"/>
</dbReference>
<reference evidence="11" key="1">
    <citation type="journal article" date="2020" name="Fungal Divers.">
        <title>Resolving the Mortierellaceae phylogeny through synthesis of multi-gene phylogenetics and phylogenomics.</title>
        <authorList>
            <person name="Vandepol N."/>
            <person name="Liber J."/>
            <person name="Desiro A."/>
            <person name="Na H."/>
            <person name="Kennedy M."/>
            <person name="Barry K."/>
            <person name="Grigoriev I.V."/>
            <person name="Miller A.N."/>
            <person name="O'Donnell K."/>
            <person name="Stajich J.E."/>
            <person name="Bonito G."/>
        </authorList>
    </citation>
    <scope>NUCLEOTIDE SEQUENCE</scope>
    <source>
        <strain evidence="11">NVP1</strain>
    </source>
</reference>
<evidence type="ECO:0000259" key="9">
    <source>
        <dbReference type="SMART" id="SM01070"/>
    </source>
</evidence>
<dbReference type="GO" id="GO:0051087">
    <property type="term" value="F:protein-folding chaperone binding"/>
    <property type="evidence" value="ECO:0007669"/>
    <property type="project" value="TreeGrafter"/>
</dbReference>
<protein>
    <recommendedName>
        <fullName evidence="5">Hsp90 chaperone protein kinase-targeting subunit</fullName>
    </recommendedName>
</protein>
<dbReference type="SMART" id="SM01070">
    <property type="entry name" value="CDC37_M"/>
    <property type="match status" value="1"/>
</dbReference>
<evidence type="ECO:0000256" key="7">
    <source>
        <dbReference type="SAM" id="MobiDB-lite"/>
    </source>
</evidence>
<evidence type="ECO:0000256" key="3">
    <source>
        <dbReference type="ARBA" id="ARBA00022490"/>
    </source>
</evidence>
<organism evidence="11 12">
    <name type="scientific">Podila minutissima</name>
    <dbReference type="NCBI Taxonomy" id="64525"/>
    <lineage>
        <taxon>Eukaryota</taxon>
        <taxon>Fungi</taxon>
        <taxon>Fungi incertae sedis</taxon>
        <taxon>Mucoromycota</taxon>
        <taxon>Mortierellomycotina</taxon>
        <taxon>Mortierellomycetes</taxon>
        <taxon>Mortierellales</taxon>
        <taxon>Mortierellaceae</taxon>
        <taxon>Podila</taxon>
    </lineage>
</organism>
<dbReference type="SMART" id="SM01069">
    <property type="entry name" value="CDC37_C"/>
    <property type="match status" value="1"/>
</dbReference>
<evidence type="ECO:0000259" key="10">
    <source>
        <dbReference type="SMART" id="SM01071"/>
    </source>
</evidence>